<dbReference type="OrthoDB" id="10610656at2759"/>
<accession>A0A7J0GQ91</accession>
<proteinExistence type="predicted"/>
<reference evidence="1 2" key="1">
    <citation type="submission" date="2019-07" db="EMBL/GenBank/DDBJ databases">
        <title>De Novo Assembly of kiwifruit Actinidia rufa.</title>
        <authorList>
            <person name="Sugita-Konishi S."/>
            <person name="Sato K."/>
            <person name="Mori E."/>
            <person name="Abe Y."/>
            <person name="Kisaki G."/>
            <person name="Hamano K."/>
            <person name="Suezawa K."/>
            <person name="Otani M."/>
            <person name="Fukuda T."/>
            <person name="Manabe T."/>
            <person name="Gomi K."/>
            <person name="Tabuchi M."/>
            <person name="Akimitsu K."/>
            <person name="Kataoka I."/>
        </authorList>
    </citation>
    <scope>NUCLEOTIDE SEQUENCE [LARGE SCALE GENOMIC DNA]</scope>
    <source>
        <strain evidence="2">cv. Fuchu</strain>
    </source>
</reference>
<keyword evidence="2" id="KW-1185">Reference proteome</keyword>
<comment type="caution">
    <text evidence="1">The sequence shown here is derived from an EMBL/GenBank/DDBJ whole genome shotgun (WGS) entry which is preliminary data.</text>
</comment>
<gene>
    <name evidence="1" type="ORF">Acr_23g0013440</name>
</gene>
<dbReference type="AlphaFoldDB" id="A0A7J0GQ91"/>
<sequence length="135" mass="14359">MVIKTQGSEQSKAKASSQPTFTVKLDSFSSDFSMTDLVIVSTEALGDASGVAAAAKAMSSPVLRIEESVWKVAFSTWVKTLVRALEDFHGSGGSHVMEITVLPSHFRNYTGTPESVRLVTGDNAATGDVVGFQCR</sequence>
<evidence type="ECO:0000313" key="1">
    <source>
        <dbReference type="EMBL" id="GFZ12959.1"/>
    </source>
</evidence>
<dbReference type="Proteomes" id="UP000585474">
    <property type="component" value="Unassembled WGS sequence"/>
</dbReference>
<organism evidence="1 2">
    <name type="scientific">Actinidia rufa</name>
    <dbReference type="NCBI Taxonomy" id="165716"/>
    <lineage>
        <taxon>Eukaryota</taxon>
        <taxon>Viridiplantae</taxon>
        <taxon>Streptophyta</taxon>
        <taxon>Embryophyta</taxon>
        <taxon>Tracheophyta</taxon>
        <taxon>Spermatophyta</taxon>
        <taxon>Magnoliopsida</taxon>
        <taxon>eudicotyledons</taxon>
        <taxon>Gunneridae</taxon>
        <taxon>Pentapetalae</taxon>
        <taxon>asterids</taxon>
        <taxon>Ericales</taxon>
        <taxon>Actinidiaceae</taxon>
        <taxon>Actinidia</taxon>
    </lineage>
</organism>
<dbReference type="EMBL" id="BJWL01000023">
    <property type="protein sequence ID" value="GFZ12959.1"/>
    <property type="molecule type" value="Genomic_DNA"/>
</dbReference>
<evidence type="ECO:0000313" key="2">
    <source>
        <dbReference type="Proteomes" id="UP000585474"/>
    </source>
</evidence>
<name>A0A7J0GQ91_9ERIC</name>
<protein>
    <submittedName>
        <fullName evidence="1">Calcium ion binding protein</fullName>
    </submittedName>
</protein>